<proteinExistence type="predicted"/>
<organism evidence="2">
    <name type="scientific">freshwater metagenome</name>
    <dbReference type="NCBI Taxonomy" id="449393"/>
    <lineage>
        <taxon>unclassified sequences</taxon>
        <taxon>metagenomes</taxon>
        <taxon>ecological metagenomes</taxon>
    </lineage>
</organism>
<keyword evidence="1" id="KW-0472">Membrane</keyword>
<dbReference type="PANTHER" id="PTHR38446">
    <property type="entry name" value="BLL0914 PROTEIN"/>
    <property type="match status" value="1"/>
</dbReference>
<dbReference type="EMBL" id="CAFBMW010000006">
    <property type="protein sequence ID" value="CAB4926418.1"/>
    <property type="molecule type" value="Genomic_DNA"/>
</dbReference>
<feature type="transmembrane region" description="Helical" evidence="1">
    <location>
        <begin position="80"/>
        <end position="98"/>
    </location>
</feature>
<feature type="transmembrane region" description="Helical" evidence="1">
    <location>
        <begin position="54"/>
        <end position="73"/>
    </location>
</feature>
<keyword evidence="1" id="KW-0812">Transmembrane</keyword>
<accession>A0A6J7I615</accession>
<keyword evidence="1" id="KW-1133">Transmembrane helix</keyword>
<dbReference type="PANTHER" id="PTHR38446:SF1">
    <property type="entry name" value="BLL0914 PROTEIN"/>
    <property type="match status" value="1"/>
</dbReference>
<gene>
    <name evidence="2" type="ORF">UFOPK3662_00949</name>
</gene>
<name>A0A6J7I615_9ZZZZ</name>
<reference evidence="2" key="1">
    <citation type="submission" date="2020-05" db="EMBL/GenBank/DDBJ databases">
        <authorList>
            <person name="Chiriac C."/>
            <person name="Salcher M."/>
            <person name="Ghai R."/>
            <person name="Kavagutti S V."/>
        </authorList>
    </citation>
    <scope>NUCLEOTIDE SEQUENCE</scope>
</reference>
<evidence type="ECO:0000256" key="1">
    <source>
        <dbReference type="SAM" id="Phobius"/>
    </source>
</evidence>
<sequence>MDTAAVVFAAGAALLHVYIWVLESFRWTEPATRKTFGTSAADAEVTKPLAYNQGFYNLFLAVITVAGLVAGGARTDVGTALVLAGAGSMLAAALVLVAHDRRMVRAALTQGAFPALAVLFVLLARA</sequence>
<evidence type="ECO:0000313" key="2">
    <source>
        <dbReference type="EMBL" id="CAB4926418.1"/>
    </source>
</evidence>
<feature type="transmembrane region" description="Helical" evidence="1">
    <location>
        <begin position="104"/>
        <end position="124"/>
    </location>
</feature>
<protein>
    <submittedName>
        <fullName evidence="2">Unannotated protein</fullName>
    </submittedName>
</protein>
<dbReference type="Pfam" id="PF06993">
    <property type="entry name" value="DUF1304"/>
    <property type="match status" value="1"/>
</dbReference>
<dbReference type="AlphaFoldDB" id="A0A6J7I615"/>
<dbReference type="InterPro" id="IPR009732">
    <property type="entry name" value="DUF1304"/>
</dbReference>